<keyword evidence="2" id="KW-0223">Dioxygenase</keyword>
<dbReference type="EMBL" id="JABBPG010000006">
    <property type="protein sequence ID" value="NOU51679.1"/>
    <property type="molecule type" value="Genomic_DNA"/>
</dbReference>
<feature type="domain" description="Fe2OG dioxygenase" evidence="1">
    <location>
        <begin position="96"/>
        <end position="193"/>
    </location>
</feature>
<dbReference type="SUPFAM" id="SSF51197">
    <property type="entry name" value="Clavaminate synthase-like"/>
    <property type="match status" value="1"/>
</dbReference>
<accession>A0A849VDB9</accession>
<dbReference type="Pfam" id="PF13532">
    <property type="entry name" value="2OG-FeII_Oxy_2"/>
    <property type="match status" value="1"/>
</dbReference>
<dbReference type="PANTHER" id="PTHR31212">
    <property type="entry name" value="ALPHA-KETOGLUTARATE-DEPENDENT DIOXYGENASE ALKB HOMOLOG 3"/>
    <property type="match status" value="1"/>
</dbReference>
<dbReference type="Proteomes" id="UP000586305">
    <property type="component" value="Unassembled WGS sequence"/>
</dbReference>
<reference evidence="2 3" key="1">
    <citation type="submission" date="2020-04" db="EMBL/GenBank/DDBJ databases">
        <title>Pseudoalteromonas caenipelagi sp. nov., isolated from a tidal flat.</title>
        <authorList>
            <person name="Park S."/>
            <person name="Yoon J.-H."/>
        </authorList>
    </citation>
    <scope>NUCLEOTIDE SEQUENCE [LARGE SCALE GENOMIC DNA]</scope>
    <source>
        <strain evidence="2 3">JBTF-M23</strain>
    </source>
</reference>
<evidence type="ECO:0000259" key="1">
    <source>
        <dbReference type="PROSITE" id="PS51471"/>
    </source>
</evidence>
<keyword evidence="3" id="KW-1185">Reference proteome</keyword>
<dbReference type="AlphaFoldDB" id="A0A849VDB9"/>
<proteinExistence type="predicted"/>
<dbReference type="RefSeq" id="WP_171626743.1">
    <property type="nucleotide sequence ID" value="NZ_JABBPG010000006.1"/>
</dbReference>
<dbReference type="Gene3D" id="2.60.120.590">
    <property type="entry name" value="Alpha-ketoglutarate-dependent dioxygenase AlkB-like"/>
    <property type="match status" value="1"/>
</dbReference>
<evidence type="ECO:0000313" key="2">
    <source>
        <dbReference type="EMBL" id="NOU51679.1"/>
    </source>
</evidence>
<gene>
    <name evidence="2" type="ORF">HG263_14175</name>
</gene>
<dbReference type="InterPro" id="IPR032854">
    <property type="entry name" value="ALKBH3"/>
</dbReference>
<dbReference type="GO" id="GO:0006307">
    <property type="term" value="P:DNA alkylation repair"/>
    <property type="evidence" value="ECO:0007669"/>
    <property type="project" value="InterPro"/>
</dbReference>
<dbReference type="InterPro" id="IPR027450">
    <property type="entry name" value="AlkB-like"/>
</dbReference>
<organism evidence="2 3">
    <name type="scientific">Pseudoalteromonas caenipelagi</name>
    <dbReference type="NCBI Taxonomy" id="2726988"/>
    <lineage>
        <taxon>Bacteria</taxon>
        <taxon>Pseudomonadati</taxon>
        <taxon>Pseudomonadota</taxon>
        <taxon>Gammaproteobacteria</taxon>
        <taxon>Alteromonadales</taxon>
        <taxon>Pseudoalteromonadaceae</taxon>
        <taxon>Pseudoalteromonas</taxon>
    </lineage>
</organism>
<dbReference type="InterPro" id="IPR005123">
    <property type="entry name" value="Oxoglu/Fe-dep_dioxygenase_dom"/>
</dbReference>
<dbReference type="PROSITE" id="PS51471">
    <property type="entry name" value="FE2OG_OXY"/>
    <property type="match status" value="1"/>
</dbReference>
<dbReference type="GO" id="GO:0051213">
    <property type="term" value="F:dioxygenase activity"/>
    <property type="evidence" value="ECO:0007669"/>
    <property type="project" value="UniProtKB-KW"/>
</dbReference>
<protein>
    <submittedName>
        <fullName evidence="2">Alpha-ketoglutarate-dependent dioxygenase AlkB</fullName>
    </submittedName>
</protein>
<evidence type="ECO:0000313" key="3">
    <source>
        <dbReference type="Proteomes" id="UP000586305"/>
    </source>
</evidence>
<dbReference type="PANTHER" id="PTHR31212:SF4">
    <property type="entry name" value="ALPHA-KETOGLUTARATE-DEPENDENT DIOXYGENASE ALKB HOMOLOG 3"/>
    <property type="match status" value="1"/>
</dbReference>
<comment type="caution">
    <text evidence="2">The sequence shown here is derived from an EMBL/GenBank/DDBJ whole genome shotgun (WGS) entry which is preliminary data.</text>
</comment>
<sequence length="200" mass="22656">MKLPLSRDAHYYSQFVSDELSQSLFDWLMNSFDLSTPETIELPDGTKRSILPWRMMFLEPNLANSGQFPVHHGRCSVSCDLLEQLRQQIIQITGVNLQVAVCLYYPNGKHNLGFHSDLPAFGSTDTIASISLGAEREFLIRSQHDHNEQYSITLKHGSLLVMGKGFQDVYEHAITEGECDSGVRFNISFRRFGDIRTQAA</sequence>
<keyword evidence="2" id="KW-0560">Oxidoreductase</keyword>
<dbReference type="InterPro" id="IPR037151">
    <property type="entry name" value="AlkB-like_sf"/>
</dbReference>
<name>A0A849VDB9_9GAMM</name>